<keyword evidence="2" id="KW-0597">Phosphoprotein</keyword>
<dbReference type="OrthoDB" id="416786at2759"/>
<accession>A0A8H4TZM6</accession>
<feature type="region of interest" description="Disordered" evidence="4">
    <location>
        <begin position="1624"/>
        <end position="1648"/>
    </location>
</feature>
<dbReference type="SUPFAM" id="SSF47336">
    <property type="entry name" value="ACP-like"/>
    <property type="match status" value="1"/>
</dbReference>
<evidence type="ECO:0000256" key="3">
    <source>
        <dbReference type="ARBA" id="ARBA00022598"/>
    </source>
</evidence>
<keyword evidence="1" id="KW-0596">Phosphopantetheine</keyword>
<dbReference type="SUPFAM" id="SSF52777">
    <property type="entry name" value="CoA-dependent acyltransferases"/>
    <property type="match status" value="4"/>
</dbReference>
<dbReference type="InterPro" id="IPR042099">
    <property type="entry name" value="ANL_N_sf"/>
</dbReference>
<dbReference type="Gene3D" id="3.40.50.12780">
    <property type="entry name" value="N-terminal domain of ligase-like"/>
    <property type="match status" value="1"/>
</dbReference>
<dbReference type="CDD" id="cd19545">
    <property type="entry name" value="FUM14_C_NRPS-like"/>
    <property type="match status" value="1"/>
</dbReference>
<feature type="compositionally biased region" description="Polar residues" evidence="4">
    <location>
        <begin position="1627"/>
        <end position="1648"/>
    </location>
</feature>
<sequence length="1662" mass="181862">MESREIMSRKDVDEKTLDEIATACNLRLEQIDDVYACTPLQMATMAESTLHPGASVFQFVLDLFSTIDLDRFCTSLQNVVSLNAVLRTRLVECRQGLVQVVTTEQYHTRRLPSDVDIKDYMIEDEKEPLGLSTPLFRTAIGGSKMLLTMHHGIMDHASLTPLFQDVLSVYHGDEANKRAEFKEFVAHCLQIDDNEAKTFWSSRFTGAPAIFPKVSPRYVPFSTHTISRNIVLDRVGKEVSAAHVPSYIEVAWALTASSYTSSDSVAFGLILSGRISACAAAETTLGPTIAIVPVQVNLQKSTTLEMILKDRTSARRQLQQHPALQYGVPRIRGVSESARVACEFQTLLNIRPRWYDPKESSEVSYDDMKEPAEPFALSISCDLEDYGITVQASADATVIPEEQLARVLDQFEHMLRSLTEATLDTKLDQIPKLSPGNLSEIMKWNSTFPEPEEKCIHELFRAQARQRPESVAVEAWDGNLTYAELDDMSDRLARELRTKGVVSGSLIAFVFEKSLWTVVAVIGIIKAGAASVPISADDPPARKKQVISNAGIKVIVTSSAEYENCVGLAPGVLEISASTISAMSSDSVSPDDDYARDPSALAFVIYTSGSTGLPKGVMLEHRNLASAFKQLIQRLRYEPGCRTLQFAAHVWDVHLGETFTCLLSGGCIVIPSEDDRKSRLGPVINSSRIDYLWLTPTVIRTLSPEEIPGVKVLLSVGEAIAPDAASLWGGSLHLFNGWGPCESSLASAVADVAPDSPYPESIGYPFNSLLWIVNPRNVDELVPIGTVGEILIDGPGVGRGYLNDVSKTKTAFIRPPAWASSVNNGSKERRLYRTGDLARYNPDGSLNFIGRRDNQVKIRGQRLELGELENNLSSSSEIRDILTTTKIVDGRTHLVAIVTLVDARLPSKKVLEVIPDKFKETVTNHLRVIGDYARSNLPSYMIPTIWLVVQQMPRTESAKLDRTAVTQWLKDKGRLSSAKLATDIASSEAITAPRTDEEQLLQTVWATVLNLPKDSIGRESCFVSLGGDSILAMQAASRCLRQKVAVTTAELLRNTPLSVLAEAAASKARSKGVDAVDGKPGVNSRKLPISEALLGHLGSLGIDRRNVEAVVPATDGQATMLAVGEIGHKRGYHIDFELQCSPSLDTARLRNACEQVAKHHGILRTVFVKQNTDLYQIVLKDTPPNLVVDETAKDRVISFSQGAVLACFHLASDRQGDCQSLRLEIHHALYDAISLGLIFRDLNAAYTGMSLSEGLEFHDWASHVESLDASTSRKFWQNALKGSTMSSMISGPKGAIRGYALDKQVERCVPLNSLAGIPSATPSSLVKTAWALLLSQALSIEDVVFGEVSANRYLSLPGIEGVRGPCVNQVPVRTRLDASMTVASLVSQIQELHTAGLPHHHLGTRSIIKECTAWPHWTRFSTALVYQNHASVSDVVKIGDSNYLLSIHGELGDSTDIHVIATPHENKNELEVALRYSALTFAPKQIQWIAEALTRLLKILPSSLEQSVGEMQKYLASELGSTYVVHAGPKTKVASGEALEHILNPTIPPSEKAQEVVTKVWELAGLLLEKGPDTKRDASMWDLGADIVTILLLSEEYRSQGYDISPNDIVENPNRDSQVALVDGRSPETSKSTPVRQKVVQSNANSAESHLEAAKQAFMVKA</sequence>
<dbReference type="InterPro" id="IPR036736">
    <property type="entry name" value="ACP-like_sf"/>
</dbReference>
<evidence type="ECO:0000256" key="1">
    <source>
        <dbReference type="ARBA" id="ARBA00022450"/>
    </source>
</evidence>
<evidence type="ECO:0000259" key="5">
    <source>
        <dbReference type="PROSITE" id="PS50075"/>
    </source>
</evidence>
<dbReference type="CDD" id="cd05918">
    <property type="entry name" value="A_NRPS_SidN3_like"/>
    <property type="match status" value="1"/>
</dbReference>
<dbReference type="NCBIfam" id="TIGR01733">
    <property type="entry name" value="AA-adenyl-dom"/>
    <property type="match status" value="1"/>
</dbReference>
<dbReference type="Gene3D" id="3.30.300.30">
    <property type="match status" value="1"/>
</dbReference>
<dbReference type="InterPro" id="IPR010071">
    <property type="entry name" value="AA_adenyl_dom"/>
</dbReference>
<dbReference type="PANTHER" id="PTHR45527">
    <property type="entry name" value="NONRIBOSOMAL PEPTIDE SYNTHETASE"/>
    <property type="match status" value="1"/>
</dbReference>
<dbReference type="Gene3D" id="1.10.1200.10">
    <property type="entry name" value="ACP-like"/>
    <property type="match status" value="1"/>
</dbReference>
<dbReference type="GO" id="GO:0044550">
    <property type="term" value="P:secondary metabolite biosynthetic process"/>
    <property type="evidence" value="ECO:0007669"/>
    <property type="project" value="TreeGrafter"/>
</dbReference>
<dbReference type="PANTHER" id="PTHR45527:SF1">
    <property type="entry name" value="FATTY ACID SYNTHASE"/>
    <property type="match status" value="1"/>
</dbReference>
<reference evidence="6" key="1">
    <citation type="journal article" date="2020" name="BMC Genomics">
        <title>Correction to: Identification and distribution of gene clusters required for synthesis of sphingolipid metabolism inhibitors in diverse species of the filamentous fungus Fusarium.</title>
        <authorList>
            <person name="Kim H.S."/>
            <person name="Lohmar J.M."/>
            <person name="Busman M."/>
            <person name="Brown D.W."/>
            <person name="Naumann T.A."/>
            <person name="Divon H.H."/>
            <person name="Lysoe E."/>
            <person name="Uhlig S."/>
            <person name="Proctor R.H."/>
        </authorList>
    </citation>
    <scope>NUCLEOTIDE SEQUENCE</scope>
    <source>
        <strain evidence="6">NRRL 20472</strain>
    </source>
</reference>
<dbReference type="InterPro" id="IPR001242">
    <property type="entry name" value="Condensation_dom"/>
</dbReference>
<gene>
    <name evidence="6" type="ORF">FSARC_5339</name>
</gene>
<dbReference type="InterPro" id="IPR045851">
    <property type="entry name" value="AMP-bd_C_sf"/>
</dbReference>
<proteinExistence type="predicted"/>
<feature type="domain" description="Carrier" evidence="5">
    <location>
        <begin position="992"/>
        <end position="1068"/>
    </location>
</feature>
<dbReference type="Pfam" id="PF00668">
    <property type="entry name" value="Condensation"/>
    <property type="match status" value="2"/>
</dbReference>
<dbReference type="PROSITE" id="PS00455">
    <property type="entry name" value="AMP_BINDING"/>
    <property type="match status" value="1"/>
</dbReference>
<reference evidence="6" key="2">
    <citation type="submission" date="2020-05" db="EMBL/GenBank/DDBJ databases">
        <authorList>
            <person name="Kim H.-S."/>
            <person name="Proctor R.H."/>
            <person name="Brown D.W."/>
        </authorList>
    </citation>
    <scope>NUCLEOTIDE SEQUENCE</scope>
    <source>
        <strain evidence="6">NRRL 20472</strain>
    </source>
</reference>
<evidence type="ECO:0000256" key="4">
    <source>
        <dbReference type="SAM" id="MobiDB-lite"/>
    </source>
</evidence>
<dbReference type="InterPro" id="IPR009081">
    <property type="entry name" value="PP-bd_ACP"/>
</dbReference>
<dbReference type="GO" id="GO:0043041">
    <property type="term" value="P:amino acid activation for nonribosomal peptide biosynthetic process"/>
    <property type="evidence" value="ECO:0007669"/>
    <property type="project" value="TreeGrafter"/>
</dbReference>
<dbReference type="InterPro" id="IPR000873">
    <property type="entry name" value="AMP-dep_synth/lig_dom"/>
</dbReference>
<evidence type="ECO:0000313" key="7">
    <source>
        <dbReference type="Proteomes" id="UP000622797"/>
    </source>
</evidence>
<name>A0A8H4TZM6_9HYPO</name>
<dbReference type="Pfam" id="PF00550">
    <property type="entry name" value="PP-binding"/>
    <property type="match status" value="1"/>
</dbReference>
<evidence type="ECO:0000313" key="6">
    <source>
        <dbReference type="EMBL" id="KAF4967048.1"/>
    </source>
</evidence>
<dbReference type="GO" id="GO:0016874">
    <property type="term" value="F:ligase activity"/>
    <property type="evidence" value="ECO:0007669"/>
    <property type="project" value="UniProtKB-KW"/>
</dbReference>
<comment type="caution">
    <text evidence="6">The sequence shown here is derived from an EMBL/GenBank/DDBJ whole genome shotgun (WGS) entry which is preliminary data.</text>
</comment>
<protein>
    <recommendedName>
        <fullName evidence="5">Carrier domain-containing protein</fullName>
    </recommendedName>
</protein>
<dbReference type="Gene3D" id="3.30.559.30">
    <property type="entry name" value="Nonribosomal peptide synthetase, condensation domain"/>
    <property type="match status" value="2"/>
</dbReference>
<dbReference type="PROSITE" id="PS50075">
    <property type="entry name" value="CARRIER"/>
    <property type="match status" value="1"/>
</dbReference>
<evidence type="ECO:0000256" key="2">
    <source>
        <dbReference type="ARBA" id="ARBA00022553"/>
    </source>
</evidence>
<dbReference type="InterPro" id="IPR023213">
    <property type="entry name" value="CAT-like_dom_sf"/>
</dbReference>
<dbReference type="GO" id="GO:0031177">
    <property type="term" value="F:phosphopantetheine binding"/>
    <property type="evidence" value="ECO:0007669"/>
    <property type="project" value="TreeGrafter"/>
</dbReference>
<keyword evidence="7" id="KW-1185">Reference proteome</keyword>
<dbReference type="Pfam" id="PF00501">
    <property type="entry name" value="AMP-binding"/>
    <property type="match status" value="1"/>
</dbReference>
<dbReference type="InterPro" id="IPR020845">
    <property type="entry name" value="AMP-binding_CS"/>
</dbReference>
<dbReference type="GO" id="GO:0005737">
    <property type="term" value="C:cytoplasm"/>
    <property type="evidence" value="ECO:0007669"/>
    <property type="project" value="TreeGrafter"/>
</dbReference>
<organism evidence="6 7">
    <name type="scientific">Fusarium sarcochroum</name>
    <dbReference type="NCBI Taxonomy" id="1208366"/>
    <lineage>
        <taxon>Eukaryota</taxon>
        <taxon>Fungi</taxon>
        <taxon>Dikarya</taxon>
        <taxon>Ascomycota</taxon>
        <taxon>Pezizomycotina</taxon>
        <taxon>Sordariomycetes</taxon>
        <taxon>Hypocreomycetidae</taxon>
        <taxon>Hypocreales</taxon>
        <taxon>Nectriaceae</taxon>
        <taxon>Fusarium</taxon>
        <taxon>Fusarium lateritium species complex</taxon>
    </lineage>
</organism>
<dbReference type="Proteomes" id="UP000622797">
    <property type="component" value="Unassembled WGS sequence"/>
</dbReference>
<dbReference type="EMBL" id="JABEXW010000256">
    <property type="protein sequence ID" value="KAF4967048.1"/>
    <property type="molecule type" value="Genomic_DNA"/>
</dbReference>
<dbReference type="Gene3D" id="3.30.559.10">
    <property type="entry name" value="Chloramphenicol acetyltransferase-like domain"/>
    <property type="match status" value="2"/>
</dbReference>
<dbReference type="CDD" id="cd19542">
    <property type="entry name" value="CT_NRPS-like"/>
    <property type="match status" value="1"/>
</dbReference>
<dbReference type="SUPFAM" id="SSF56801">
    <property type="entry name" value="Acetyl-CoA synthetase-like"/>
    <property type="match status" value="1"/>
</dbReference>
<keyword evidence="3" id="KW-0436">Ligase</keyword>